<evidence type="ECO:0000313" key="2">
    <source>
        <dbReference type="EMBL" id="NVO55572.1"/>
    </source>
</evidence>
<dbReference type="RefSeq" id="WP_176863138.1">
    <property type="nucleotide sequence ID" value="NZ_JABXWT010000002.1"/>
</dbReference>
<accession>A0ABX2PN79</accession>
<dbReference type="SUPFAM" id="SSF47413">
    <property type="entry name" value="lambda repressor-like DNA-binding domains"/>
    <property type="match status" value="1"/>
</dbReference>
<evidence type="ECO:0000259" key="1">
    <source>
        <dbReference type="PROSITE" id="PS50943"/>
    </source>
</evidence>
<dbReference type="InterPro" id="IPR001387">
    <property type="entry name" value="Cro/C1-type_HTH"/>
</dbReference>
<organism evidence="2 3">
    <name type="scientific">Ruegeria haliotis</name>
    <dbReference type="NCBI Taxonomy" id="2747601"/>
    <lineage>
        <taxon>Bacteria</taxon>
        <taxon>Pseudomonadati</taxon>
        <taxon>Pseudomonadota</taxon>
        <taxon>Alphaproteobacteria</taxon>
        <taxon>Rhodobacterales</taxon>
        <taxon>Roseobacteraceae</taxon>
        <taxon>Ruegeria</taxon>
    </lineage>
</organism>
<name>A0ABX2PN79_9RHOB</name>
<sequence>MTDDIRSPAEIRAMFGSNLRRLARQYPTVSELCRQLGINRTQFNRYLSGESVPRPDVLDRICRFFDVDARILLKPLDGIPSSNRHPAASTLTEFLGLGSDSLSKTTLLSGFYAATEYTPSCHRTTLLYARQLPQCTLIRGYESRAIMPGATSKAREIQGIAACTGEHAYILMSRRDGENSHIYLIAREAMEGIDQWRGTVVSPSALPPATDGPRQVTWRHLGQDTAAVLDTARKALKGVMQDASHARPAQVMA</sequence>
<dbReference type="PROSITE" id="PS50943">
    <property type="entry name" value="HTH_CROC1"/>
    <property type="match status" value="1"/>
</dbReference>
<dbReference type="InterPro" id="IPR010982">
    <property type="entry name" value="Lambda_DNA-bd_dom_sf"/>
</dbReference>
<dbReference type="Proteomes" id="UP000630805">
    <property type="component" value="Unassembled WGS sequence"/>
</dbReference>
<feature type="domain" description="HTH cro/C1-type" evidence="1">
    <location>
        <begin position="28"/>
        <end position="72"/>
    </location>
</feature>
<dbReference type="Pfam" id="PF13443">
    <property type="entry name" value="HTH_26"/>
    <property type="match status" value="1"/>
</dbReference>
<proteinExistence type="predicted"/>
<dbReference type="CDD" id="cd00093">
    <property type="entry name" value="HTH_XRE"/>
    <property type="match status" value="1"/>
</dbReference>
<dbReference type="SMART" id="SM00530">
    <property type="entry name" value="HTH_XRE"/>
    <property type="match status" value="1"/>
</dbReference>
<dbReference type="EMBL" id="JABXWT010000002">
    <property type="protein sequence ID" value="NVO55572.1"/>
    <property type="molecule type" value="Genomic_DNA"/>
</dbReference>
<keyword evidence="3" id="KW-1185">Reference proteome</keyword>
<dbReference type="Gene3D" id="1.10.260.40">
    <property type="entry name" value="lambda repressor-like DNA-binding domains"/>
    <property type="match status" value="1"/>
</dbReference>
<comment type="caution">
    <text evidence="2">The sequence shown here is derived from an EMBL/GenBank/DDBJ whole genome shotgun (WGS) entry which is preliminary data.</text>
</comment>
<gene>
    <name evidence="2" type="ORF">HW561_07205</name>
</gene>
<protein>
    <submittedName>
        <fullName evidence="2">Helix-turn-helix transcriptional regulator</fullName>
    </submittedName>
</protein>
<evidence type="ECO:0000313" key="3">
    <source>
        <dbReference type="Proteomes" id="UP000630805"/>
    </source>
</evidence>
<reference evidence="2 3" key="1">
    <citation type="submission" date="2020-06" db="EMBL/GenBank/DDBJ databases">
        <authorList>
            <person name="Cao W.R."/>
        </authorList>
    </citation>
    <scope>NUCLEOTIDE SEQUENCE [LARGE SCALE GENOMIC DNA]</scope>
    <source>
        <strain evidence="2 3">B1Z28</strain>
    </source>
</reference>